<dbReference type="Proteomes" id="UP001178507">
    <property type="component" value="Unassembled WGS sequence"/>
</dbReference>
<accession>A0AA36MLV0</accession>
<feature type="non-terminal residue" evidence="2">
    <location>
        <position position="1"/>
    </location>
</feature>
<evidence type="ECO:0000313" key="3">
    <source>
        <dbReference type="Proteomes" id="UP001178507"/>
    </source>
</evidence>
<keyword evidence="3" id="KW-1185">Reference proteome</keyword>
<name>A0AA36MLV0_9DINO</name>
<organism evidence="2 3">
    <name type="scientific">Effrenium voratum</name>
    <dbReference type="NCBI Taxonomy" id="2562239"/>
    <lineage>
        <taxon>Eukaryota</taxon>
        <taxon>Sar</taxon>
        <taxon>Alveolata</taxon>
        <taxon>Dinophyceae</taxon>
        <taxon>Suessiales</taxon>
        <taxon>Symbiodiniaceae</taxon>
        <taxon>Effrenium</taxon>
    </lineage>
</organism>
<comment type="caution">
    <text evidence="2">The sequence shown here is derived from an EMBL/GenBank/DDBJ whole genome shotgun (WGS) entry which is preliminary data.</text>
</comment>
<sequence>MALVFVRKGATLVPAWVKSAYIVDVDTIENDSMWVKEREDLKKLPKSDLIDLLSRGDASPARDNVLDKKREKMTKTVLADQVFERFDAIVSKTTETSNIFKYGRAMADALGNALSGASSSGEVAEPDEVMDWLLTHNHVMLSREDARDEHGSDVEKDSNSTQSESEAGSDDGSCTNGGSMVLDLDDLQDWSPRYLNTWDDDIKLVGINLTTPKLSLTAPMYTTLLEVKTAICEAINAKQEENVAHIHVSDFILKHGMQKMQDDHNLATYTANGEDALNLRMELRLRGGGKRGRNQAPEDKDENLTTLKGLKEAVRDGVVQLKSIQSPSPTTTEAMEKAEFILQTIETNPKTSASNLIEHIPRDKLGTIVAGTIPAGTRPMTRLRYVTEHSMADLFKKLE</sequence>
<gene>
    <name evidence="2" type="ORF">EVOR1521_LOCUS2432</name>
</gene>
<proteinExistence type="predicted"/>
<protein>
    <submittedName>
        <fullName evidence="2">Uncharacterized protein</fullName>
    </submittedName>
</protein>
<evidence type="ECO:0000256" key="1">
    <source>
        <dbReference type="SAM" id="MobiDB-lite"/>
    </source>
</evidence>
<feature type="region of interest" description="Disordered" evidence="1">
    <location>
        <begin position="144"/>
        <end position="175"/>
    </location>
</feature>
<reference evidence="2" key="1">
    <citation type="submission" date="2023-08" db="EMBL/GenBank/DDBJ databases">
        <authorList>
            <person name="Chen Y."/>
            <person name="Shah S."/>
            <person name="Dougan E. K."/>
            <person name="Thang M."/>
            <person name="Chan C."/>
        </authorList>
    </citation>
    <scope>NUCLEOTIDE SEQUENCE</scope>
</reference>
<dbReference type="EMBL" id="CAUJNA010000128">
    <property type="protein sequence ID" value="CAJ1372328.1"/>
    <property type="molecule type" value="Genomic_DNA"/>
</dbReference>
<feature type="compositionally biased region" description="Basic and acidic residues" evidence="1">
    <location>
        <begin position="144"/>
        <end position="158"/>
    </location>
</feature>
<dbReference type="AlphaFoldDB" id="A0AA36MLV0"/>
<evidence type="ECO:0000313" key="2">
    <source>
        <dbReference type="EMBL" id="CAJ1372328.1"/>
    </source>
</evidence>
<feature type="compositionally biased region" description="Polar residues" evidence="1">
    <location>
        <begin position="159"/>
        <end position="175"/>
    </location>
</feature>